<gene>
    <name evidence="1" type="ORF">ERS008472_03113</name>
</gene>
<dbReference type="RefSeq" id="WP_050115594.1">
    <property type="nucleotide sequence ID" value="NZ_CQAW01000016.1"/>
</dbReference>
<dbReference type="InterPro" id="IPR010270">
    <property type="entry name" value="Phage_P2_GpM"/>
</dbReference>
<dbReference type="AlphaFoldDB" id="A0A0T9QD91"/>
<keyword evidence="2" id="KW-1185">Reference proteome</keyword>
<dbReference type="Pfam" id="PF05944">
    <property type="entry name" value="Phage_term_smal"/>
    <property type="match status" value="1"/>
</dbReference>
<proteinExistence type="predicted"/>
<accession>A0A0T9QD91</accession>
<sequence length="218" mass="24252">MTNPVRRHRLFVAAQQSDSLSEAANLSHASNYELLLFKLQQDMAQLGRIESIARKAEVKQGMLPTYQPWVAGVLAKDSGEQDDILMRMLIWHLDVGDITRALDIAEYAIKHDLVTPDSFKRTTACLIAEEVAAIAQRTLTDQKPLDTQQLLRAQQILTGQDMPDMVCARLHKFVGYALRQDGDSVLALANLKTALQLDDNSGVKTDIKNLEKLIKAAS</sequence>
<evidence type="ECO:0000313" key="1">
    <source>
        <dbReference type="EMBL" id="CNI06422.1"/>
    </source>
</evidence>
<name>A0A0T9QD91_9GAMM</name>
<organism evidence="1 2">
    <name type="scientific">Yersinia thracica</name>
    <dbReference type="NCBI Taxonomy" id="2890319"/>
    <lineage>
        <taxon>Bacteria</taxon>
        <taxon>Pseudomonadati</taxon>
        <taxon>Pseudomonadota</taxon>
        <taxon>Gammaproteobacteria</taxon>
        <taxon>Enterobacterales</taxon>
        <taxon>Yersiniaceae</taxon>
        <taxon>Yersinia</taxon>
    </lineage>
</organism>
<dbReference type="Proteomes" id="UP000041882">
    <property type="component" value="Unassembled WGS sequence"/>
</dbReference>
<reference evidence="2" key="1">
    <citation type="submission" date="2015-03" db="EMBL/GenBank/DDBJ databases">
        <authorList>
            <consortium name="Pathogen Informatics"/>
            <person name="Murphy D."/>
        </authorList>
    </citation>
    <scope>NUCLEOTIDE SEQUENCE [LARGE SCALE GENOMIC DNA]</scope>
    <source>
        <strain evidence="2">IP6945</strain>
    </source>
</reference>
<dbReference type="GO" id="GO:0003677">
    <property type="term" value="F:DNA binding"/>
    <property type="evidence" value="ECO:0007669"/>
    <property type="project" value="InterPro"/>
</dbReference>
<evidence type="ECO:0000313" key="2">
    <source>
        <dbReference type="Proteomes" id="UP000041882"/>
    </source>
</evidence>
<protein>
    <submittedName>
        <fullName evidence="1">R protein bacteriophage 186 gb|AAC34151.1</fullName>
    </submittedName>
</protein>
<dbReference type="EMBL" id="CQAW01000016">
    <property type="protein sequence ID" value="CNI06422.1"/>
    <property type="molecule type" value="Genomic_DNA"/>
</dbReference>
<dbReference type="GO" id="GO:0004519">
    <property type="term" value="F:endonuclease activity"/>
    <property type="evidence" value="ECO:0007669"/>
    <property type="project" value="InterPro"/>
</dbReference>